<accession>A0ABT3N1P4</accession>
<comment type="caution">
    <text evidence="1">The sequence shown here is derived from an EMBL/GenBank/DDBJ whole genome shotgun (WGS) entry which is preliminary data.</text>
</comment>
<dbReference type="Proteomes" id="UP001209854">
    <property type="component" value="Unassembled WGS sequence"/>
</dbReference>
<reference evidence="1 2" key="1">
    <citation type="submission" date="2022-10" db="EMBL/GenBank/DDBJ databases">
        <title>High-quality genome sequences of two octocoral-associated bacteria, Endozoicomonas euniceicola EF212 and Endozoicomonas gorgoniicola PS125.</title>
        <authorList>
            <person name="Chiou Y.-J."/>
            <person name="Chen Y.-H."/>
        </authorList>
    </citation>
    <scope>NUCLEOTIDE SEQUENCE [LARGE SCALE GENOMIC DNA]</scope>
    <source>
        <strain evidence="1 2">PS125</strain>
    </source>
</reference>
<keyword evidence="2" id="KW-1185">Reference proteome</keyword>
<evidence type="ECO:0000313" key="2">
    <source>
        <dbReference type="Proteomes" id="UP001209854"/>
    </source>
</evidence>
<evidence type="ECO:0008006" key="3">
    <source>
        <dbReference type="Google" id="ProtNLM"/>
    </source>
</evidence>
<gene>
    <name evidence="1" type="ORF">NX722_23585</name>
</gene>
<dbReference type="RefSeq" id="WP_262565300.1">
    <property type="nucleotide sequence ID" value="NZ_JAPFCC010000001.1"/>
</dbReference>
<evidence type="ECO:0000313" key="1">
    <source>
        <dbReference type="EMBL" id="MCW7555550.1"/>
    </source>
</evidence>
<sequence>MEEKKKKPCQFAEEIQQRVSRGDSHREIAKALDLNPDSTRIYIARKKLRPVKQQKNNRKLSSIELLLRSSWT</sequence>
<name>A0ABT3N1P4_9GAMM</name>
<organism evidence="1 2">
    <name type="scientific">Endozoicomonas gorgoniicola</name>
    <dbReference type="NCBI Taxonomy" id="1234144"/>
    <lineage>
        <taxon>Bacteria</taxon>
        <taxon>Pseudomonadati</taxon>
        <taxon>Pseudomonadota</taxon>
        <taxon>Gammaproteobacteria</taxon>
        <taxon>Oceanospirillales</taxon>
        <taxon>Endozoicomonadaceae</taxon>
        <taxon>Endozoicomonas</taxon>
    </lineage>
</organism>
<protein>
    <recommendedName>
        <fullName evidence="3">Transposase IS30-like HTH domain-containing protein</fullName>
    </recommendedName>
</protein>
<proteinExistence type="predicted"/>
<dbReference type="EMBL" id="JAPFCC010000001">
    <property type="protein sequence ID" value="MCW7555550.1"/>
    <property type="molecule type" value="Genomic_DNA"/>
</dbReference>